<feature type="transmembrane region" description="Helical" evidence="1">
    <location>
        <begin position="51"/>
        <end position="73"/>
    </location>
</feature>
<keyword evidence="1" id="KW-0812">Transmembrane</keyword>
<evidence type="ECO:0000256" key="1">
    <source>
        <dbReference type="SAM" id="Phobius"/>
    </source>
</evidence>
<proteinExistence type="predicted"/>
<feature type="non-terminal residue" evidence="2">
    <location>
        <position position="1"/>
    </location>
</feature>
<dbReference type="Proteomes" id="UP001143981">
    <property type="component" value="Unassembled WGS sequence"/>
</dbReference>
<comment type="caution">
    <text evidence="2">The sequence shown here is derived from an EMBL/GenBank/DDBJ whole genome shotgun (WGS) entry which is preliminary data.</text>
</comment>
<reference evidence="2" key="1">
    <citation type="submission" date="2022-07" db="EMBL/GenBank/DDBJ databases">
        <title>Phylogenomic reconstructions and comparative analyses of Kickxellomycotina fungi.</title>
        <authorList>
            <person name="Reynolds N.K."/>
            <person name="Stajich J.E."/>
            <person name="Barry K."/>
            <person name="Grigoriev I.V."/>
            <person name="Crous P."/>
            <person name="Smith M.E."/>
        </authorList>
    </citation>
    <scope>NUCLEOTIDE SEQUENCE</scope>
    <source>
        <strain evidence="2">BCRC 34381</strain>
    </source>
</reference>
<keyword evidence="3" id="KW-1185">Reference proteome</keyword>
<gene>
    <name evidence="2" type="primary">OPT8_1</name>
    <name evidence="2" type="ORF">LPJ61_006303</name>
</gene>
<dbReference type="AlphaFoldDB" id="A0A9W7XRR5"/>
<sequence length="148" mass="16048">VWLDMARLVNGHPLPAHVWPFAAAFAGVFAALPLGALWLGDNPTVRVGPWWSLRTAVLRRWWPSGIAFAMGIYNTPNFTLMRALGAIVAAAASELAVRGRAASSRPDDRALWEPPLRRKLGILAIIAASGFVLGEGTFSFFILLSQVK</sequence>
<feature type="transmembrane region" description="Helical" evidence="1">
    <location>
        <begin position="120"/>
        <end position="144"/>
    </location>
</feature>
<dbReference type="EMBL" id="JANBOI010002893">
    <property type="protein sequence ID" value="KAJ1719459.1"/>
    <property type="molecule type" value="Genomic_DNA"/>
</dbReference>
<evidence type="ECO:0000313" key="2">
    <source>
        <dbReference type="EMBL" id="KAJ1719459.1"/>
    </source>
</evidence>
<keyword evidence="1" id="KW-1133">Transmembrane helix</keyword>
<evidence type="ECO:0000313" key="3">
    <source>
        <dbReference type="Proteomes" id="UP001143981"/>
    </source>
</evidence>
<organism evidence="2 3">
    <name type="scientific">Coemansia biformis</name>
    <dbReference type="NCBI Taxonomy" id="1286918"/>
    <lineage>
        <taxon>Eukaryota</taxon>
        <taxon>Fungi</taxon>
        <taxon>Fungi incertae sedis</taxon>
        <taxon>Zoopagomycota</taxon>
        <taxon>Kickxellomycotina</taxon>
        <taxon>Kickxellomycetes</taxon>
        <taxon>Kickxellales</taxon>
        <taxon>Kickxellaceae</taxon>
        <taxon>Coemansia</taxon>
    </lineage>
</organism>
<protein>
    <submittedName>
        <fullName evidence="2">OPT super</fullName>
    </submittedName>
</protein>
<feature type="transmembrane region" description="Helical" evidence="1">
    <location>
        <begin position="18"/>
        <end position="39"/>
    </location>
</feature>
<dbReference type="OrthoDB" id="627262at2759"/>
<name>A0A9W7XRR5_9FUNG</name>
<keyword evidence="1" id="KW-0472">Membrane</keyword>
<accession>A0A9W7XRR5</accession>